<sequence>MLLLIFLTPIVAIIFFVNCVGLAKKIAMGNQNTAINTGWGAIMFGFIVFSIILFCLQ</sequence>
<keyword evidence="1" id="KW-0472">Membrane</keyword>
<dbReference type="Proteomes" id="UP001141950">
    <property type="component" value="Unassembled WGS sequence"/>
</dbReference>
<organism evidence="2 3">
    <name type="scientific">Paenibacillus soyae</name>
    <dbReference type="NCBI Taxonomy" id="2969249"/>
    <lineage>
        <taxon>Bacteria</taxon>
        <taxon>Bacillati</taxon>
        <taxon>Bacillota</taxon>
        <taxon>Bacilli</taxon>
        <taxon>Bacillales</taxon>
        <taxon>Paenibacillaceae</taxon>
        <taxon>Paenibacillus</taxon>
    </lineage>
</organism>
<name>A0A9X2MPX4_9BACL</name>
<dbReference type="EMBL" id="JANIPJ010000004">
    <property type="protein sequence ID" value="MCR2803641.1"/>
    <property type="molecule type" value="Genomic_DNA"/>
</dbReference>
<keyword evidence="1" id="KW-0812">Transmembrane</keyword>
<keyword evidence="3" id="KW-1185">Reference proteome</keyword>
<evidence type="ECO:0000256" key="1">
    <source>
        <dbReference type="SAM" id="Phobius"/>
    </source>
</evidence>
<proteinExistence type="predicted"/>
<dbReference type="RefSeq" id="WP_257444114.1">
    <property type="nucleotide sequence ID" value="NZ_JANIPJ010000004.1"/>
</dbReference>
<evidence type="ECO:0000313" key="3">
    <source>
        <dbReference type="Proteomes" id="UP001141950"/>
    </source>
</evidence>
<reference evidence="2" key="1">
    <citation type="submission" date="2022-08" db="EMBL/GenBank/DDBJ databases">
        <title>The genomic sequence of strain Paenibacillus sp. SCIV0701.</title>
        <authorList>
            <person name="Zhao H."/>
        </authorList>
    </citation>
    <scope>NUCLEOTIDE SEQUENCE</scope>
    <source>
        <strain evidence="2">SCIV0701</strain>
    </source>
</reference>
<gene>
    <name evidence="2" type="ORF">NQZ67_07050</name>
</gene>
<comment type="caution">
    <text evidence="2">The sequence shown here is derived from an EMBL/GenBank/DDBJ whole genome shotgun (WGS) entry which is preliminary data.</text>
</comment>
<evidence type="ECO:0000313" key="2">
    <source>
        <dbReference type="EMBL" id="MCR2803641.1"/>
    </source>
</evidence>
<keyword evidence="1" id="KW-1133">Transmembrane helix</keyword>
<feature type="transmembrane region" description="Helical" evidence="1">
    <location>
        <begin position="39"/>
        <end position="56"/>
    </location>
</feature>
<dbReference type="AlphaFoldDB" id="A0A9X2MPX4"/>
<protein>
    <submittedName>
        <fullName evidence="2">Uncharacterized protein</fullName>
    </submittedName>
</protein>
<accession>A0A9X2MPX4</accession>